<reference evidence="2 3" key="1">
    <citation type="submission" date="2019-10" db="EMBL/GenBank/DDBJ databases">
        <title>Streptomyces smaragdinus sp. nov. and Streptomyces fabii sp. nov., isolated from the gut of fungus growing-termite Macrotermes natalensis.</title>
        <authorList>
            <person name="Schwitalla J."/>
            <person name="Benndorf R."/>
            <person name="Martin K."/>
            <person name="De Beer W."/>
            <person name="Kaster A.-K."/>
            <person name="Vollmers J."/>
            <person name="Poulsen M."/>
            <person name="Beemelmanns C."/>
        </authorList>
    </citation>
    <scope>NUCLEOTIDE SEQUENCE [LARGE SCALE GENOMIC DNA]</scope>
    <source>
        <strain evidence="2 3">RB5</strain>
    </source>
</reference>
<dbReference type="InterPro" id="IPR006311">
    <property type="entry name" value="TAT_signal"/>
</dbReference>
<dbReference type="Gene3D" id="2.40.128.630">
    <property type="match status" value="1"/>
</dbReference>
<dbReference type="InterPro" id="IPR015943">
    <property type="entry name" value="WD40/YVTN_repeat-like_dom_sf"/>
</dbReference>
<dbReference type="InterPro" id="IPR011047">
    <property type="entry name" value="Quinoprotein_ADH-like_sf"/>
</dbReference>
<dbReference type="OrthoDB" id="3394166at2"/>
<dbReference type="Gene3D" id="2.130.10.10">
    <property type="entry name" value="YVTN repeat-like/Quinoprotein amine dehydrogenase"/>
    <property type="match status" value="1"/>
</dbReference>
<dbReference type="PANTHER" id="PTHR34512">
    <property type="entry name" value="CELL SURFACE PROTEIN"/>
    <property type="match status" value="1"/>
</dbReference>
<proteinExistence type="predicted"/>
<evidence type="ECO:0000313" key="3">
    <source>
        <dbReference type="Proteomes" id="UP000466345"/>
    </source>
</evidence>
<sequence length="377" mass="38988">MPVTSVRRRVLLLGGAALAGGGAAGAWWLIAGRDGRPPEAWHAEPIKAYEPGPPHPLWRLTGVAADDAPPPVPLARRVAFAARDGGIATRTVVAGEPGWGFPEADARRGMLAAAGLLVAADAAGAVHALDPRDGEPHWTSYGAAAQRLLTADQFTLYVLTGNGELRAVSLRTGTVLWTRPCPVHPDPARPPQATSAAGRLVVDDATGHVATLDAETGAVLWQLRDLGDGPLTPAIGELAVYLGGPDLLSLGLPDGRERWRERGRPAWGEPAYHDGRVYAHDGTQLLSLAASDGRRAATPVLADETRPVAPAAPVLQHRTACVGLGPDGSQGLALCDLQRGTAAIMPTPGSTAPWLVAGAGNRVFAQSAGTLLALPVV</sequence>
<dbReference type="RefSeq" id="WP_153453631.1">
    <property type="nucleotide sequence ID" value="NZ_WEGJ01000014.1"/>
</dbReference>
<dbReference type="EMBL" id="WEGJ01000014">
    <property type="protein sequence ID" value="MQY13685.1"/>
    <property type="molecule type" value="Genomic_DNA"/>
</dbReference>
<organism evidence="2 3">
    <name type="scientific">Streptomyces smaragdinus</name>
    <dbReference type="NCBI Taxonomy" id="2585196"/>
    <lineage>
        <taxon>Bacteria</taxon>
        <taxon>Bacillati</taxon>
        <taxon>Actinomycetota</taxon>
        <taxon>Actinomycetes</taxon>
        <taxon>Kitasatosporales</taxon>
        <taxon>Streptomycetaceae</taxon>
        <taxon>Streptomyces</taxon>
    </lineage>
</organism>
<evidence type="ECO:0000313" key="2">
    <source>
        <dbReference type="EMBL" id="MQY13685.1"/>
    </source>
</evidence>
<keyword evidence="3" id="KW-1185">Reference proteome</keyword>
<protein>
    <submittedName>
        <fullName evidence="2">Outer membrane protein assembly factor BamB</fullName>
    </submittedName>
</protein>
<name>A0A7K0CJL9_9ACTN</name>
<dbReference type="Pfam" id="PF13360">
    <property type="entry name" value="PQQ_2"/>
    <property type="match status" value="1"/>
</dbReference>
<feature type="domain" description="Pyrrolo-quinoline quinone repeat" evidence="1">
    <location>
        <begin position="79"/>
        <end position="223"/>
    </location>
</feature>
<evidence type="ECO:0000259" key="1">
    <source>
        <dbReference type="Pfam" id="PF13360"/>
    </source>
</evidence>
<comment type="caution">
    <text evidence="2">The sequence shown here is derived from an EMBL/GenBank/DDBJ whole genome shotgun (WGS) entry which is preliminary data.</text>
</comment>
<dbReference type="Proteomes" id="UP000466345">
    <property type="component" value="Unassembled WGS sequence"/>
</dbReference>
<dbReference type="InterPro" id="IPR002372">
    <property type="entry name" value="PQQ_rpt_dom"/>
</dbReference>
<gene>
    <name evidence="2" type="primary">bamB_3</name>
    <name evidence="2" type="ORF">SRB5_38350</name>
</gene>
<dbReference type="SUPFAM" id="SSF50998">
    <property type="entry name" value="Quinoprotein alcohol dehydrogenase-like"/>
    <property type="match status" value="1"/>
</dbReference>
<dbReference type="PANTHER" id="PTHR34512:SF30">
    <property type="entry name" value="OUTER MEMBRANE PROTEIN ASSEMBLY FACTOR BAMB"/>
    <property type="match status" value="1"/>
</dbReference>
<accession>A0A7K0CJL9</accession>
<dbReference type="SMART" id="SM00564">
    <property type="entry name" value="PQQ"/>
    <property type="match status" value="3"/>
</dbReference>
<dbReference type="PROSITE" id="PS51318">
    <property type="entry name" value="TAT"/>
    <property type="match status" value="1"/>
</dbReference>
<dbReference type="InterPro" id="IPR018391">
    <property type="entry name" value="PQQ_b-propeller_rpt"/>
</dbReference>
<dbReference type="AlphaFoldDB" id="A0A7K0CJL9"/>